<dbReference type="AlphaFoldDB" id="A0A918CAV7"/>
<comment type="caution">
    <text evidence="2">The sequence shown here is derived from an EMBL/GenBank/DDBJ whole genome shotgun (WGS) entry which is preliminary data.</text>
</comment>
<reference evidence="2" key="2">
    <citation type="submission" date="2020-09" db="EMBL/GenBank/DDBJ databases">
        <authorList>
            <person name="Sun Q."/>
            <person name="Ohkuma M."/>
        </authorList>
    </citation>
    <scope>NUCLEOTIDE SEQUENCE</scope>
    <source>
        <strain evidence="2">JCM 31311</strain>
    </source>
</reference>
<dbReference type="Pfam" id="PF18029">
    <property type="entry name" value="Glyoxalase_6"/>
    <property type="match status" value="1"/>
</dbReference>
<dbReference type="PANTHER" id="PTHR35908:SF1">
    <property type="entry name" value="CONSERVED PROTEIN"/>
    <property type="match status" value="1"/>
</dbReference>
<evidence type="ECO:0000259" key="1">
    <source>
        <dbReference type="PROSITE" id="PS51819"/>
    </source>
</evidence>
<organism evidence="2 3">
    <name type="scientific">Deinococcus ruber</name>
    <dbReference type="NCBI Taxonomy" id="1848197"/>
    <lineage>
        <taxon>Bacteria</taxon>
        <taxon>Thermotogati</taxon>
        <taxon>Deinococcota</taxon>
        <taxon>Deinococci</taxon>
        <taxon>Deinococcales</taxon>
        <taxon>Deinococcaceae</taxon>
        <taxon>Deinococcus</taxon>
    </lineage>
</organism>
<gene>
    <name evidence="2" type="ORF">GCM10008957_29820</name>
</gene>
<dbReference type="InterPro" id="IPR029068">
    <property type="entry name" value="Glyas_Bleomycin-R_OHBP_Dase"/>
</dbReference>
<accession>A0A918CAV7</accession>
<reference evidence="2" key="1">
    <citation type="journal article" date="2014" name="Int. J. Syst. Evol. Microbiol.">
        <title>Complete genome sequence of Corynebacterium casei LMG S-19264T (=DSM 44701T), isolated from a smear-ripened cheese.</title>
        <authorList>
            <consortium name="US DOE Joint Genome Institute (JGI-PGF)"/>
            <person name="Walter F."/>
            <person name="Albersmeier A."/>
            <person name="Kalinowski J."/>
            <person name="Ruckert C."/>
        </authorList>
    </citation>
    <scope>NUCLEOTIDE SEQUENCE</scope>
    <source>
        <strain evidence="2">JCM 31311</strain>
    </source>
</reference>
<dbReference type="CDD" id="cd06587">
    <property type="entry name" value="VOC"/>
    <property type="match status" value="1"/>
</dbReference>
<feature type="domain" description="VOC" evidence="1">
    <location>
        <begin position="3"/>
        <end position="115"/>
    </location>
</feature>
<proteinExistence type="predicted"/>
<dbReference type="InterPro" id="IPR037523">
    <property type="entry name" value="VOC_core"/>
</dbReference>
<dbReference type="PROSITE" id="PS51819">
    <property type="entry name" value="VOC"/>
    <property type="match status" value="1"/>
</dbReference>
<dbReference type="Proteomes" id="UP000603865">
    <property type="component" value="Unassembled WGS sequence"/>
</dbReference>
<evidence type="ECO:0000313" key="2">
    <source>
        <dbReference type="EMBL" id="GGR14972.1"/>
    </source>
</evidence>
<dbReference type="PANTHER" id="PTHR35908">
    <property type="entry name" value="HYPOTHETICAL FUSION PROTEIN"/>
    <property type="match status" value="1"/>
</dbReference>
<name>A0A918CAV7_9DEIO</name>
<dbReference type="InterPro" id="IPR041581">
    <property type="entry name" value="Glyoxalase_6"/>
</dbReference>
<evidence type="ECO:0000313" key="3">
    <source>
        <dbReference type="Proteomes" id="UP000603865"/>
    </source>
</evidence>
<dbReference type="SUPFAM" id="SSF54593">
    <property type="entry name" value="Glyoxalase/Bleomycin resistance protein/Dihydroxybiphenyl dioxygenase"/>
    <property type="match status" value="1"/>
</dbReference>
<keyword evidence="3" id="KW-1185">Reference proteome</keyword>
<dbReference type="RefSeq" id="WP_189091311.1">
    <property type="nucleotide sequence ID" value="NZ_BMQL01000017.1"/>
</dbReference>
<protein>
    <submittedName>
        <fullName evidence="2">Glyoxalase</fullName>
    </submittedName>
</protein>
<sequence length="117" mass="13273">MLRIGSVVWGVRDVARATEFWSQALHYRPREEPSDDWVVLVPTQGTGPQLALKQVSSEAENHRRHHLDLYTADQGAEVERLLSLGAVRVDWRYEPGADYVVLADLDGNRFCVVQKDS</sequence>
<dbReference type="EMBL" id="BMQL01000017">
    <property type="protein sequence ID" value="GGR14972.1"/>
    <property type="molecule type" value="Genomic_DNA"/>
</dbReference>
<dbReference type="Gene3D" id="3.10.180.10">
    <property type="entry name" value="2,3-Dihydroxybiphenyl 1,2-Dioxygenase, domain 1"/>
    <property type="match status" value="1"/>
</dbReference>